<accession>A0A926RXM0</accession>
<proteinExistence type="predicted"/>
<feature type="coiled-coil region" evidence="3">
    <location>
        <begin position="137"/>
        <end position="164"/>
    </location>
</feature>
<dbReference type="InterPro" id="IPR051685">
    <property type="entry name" value="Ycf3/AcsC/BcsC/TPR_MFPF"/>
</dbReference>
<name>A0A926RXM0_9BACI</name>
<evidence type="ECO:0000256" key="3">
    <source>
        <dbReference type="SAM" id="Coils"/>
    </source>
</evidence>
<keyword evidence="5" id="KW-1185">Reference proteome</keyword>
<evidence type="ECO:0000313" key="5">
    <source>
        <dbReference type="Proteomes" id="UP000626844"/>
    </source>
</evidence>
<sequence>MKKKYIFVLLAVASLFMIAILINNIDKQQANSLNEESGNKDINQLEEYVKNNEDDLASKKELVWQYLLTDQYEKAIKLNQEIIKIKKNDTDALHQLSVSYMSIEEYNKAKTTILKLLKFNEYNPVALTNLAQVYFLLNDEEEFINNIKKAIEAAEIQNVEESEKDFYQMLDDMVNKFISLKDSKNNQKAYDLLSNQDYLESHLKISALKKALLIDSEQNSERFIKLGLLELQVNKLNDAEKSFRNFTSKHPKNDYGYFLLADTLFKLKDYEELKNLNNLSISNEYAASFVKALDTFSENPEKSLSMITELLENSSDKYKQVLLYNAAVISKDLGKEKEFLDYYKKFEKSEYDSDYAIAIMLNRNTNLKSTN</sequence>
<keyword evidence="3" id="KW-0175">Coiled coil</keyword>
<dbReference type="SMART" id="SM00028">
    <property type="entry name" value="TPR"/>
    <property type="match status" value="3"/>
</dbReference>
<keyword evidence="2" id="KW-0802">TPR repeat</keyword>
<keyword evidence="1" id="KW-0677">Repeat</keyword>
<dbReference type="InterPro" id="IPR019734">
    <property type="entry name" value="TPR_rpt"/>
</dbReference>
<dbReference type="PANTHER" id="PTHR44943:SF8">
    <property type="entry name" value="TPR REPEAT-CONTAINING PROTEIN MJ0263"/>
    <property type="match status" value="1"/>
</dbReference>
<evidence type="ECO:0000313" key="4">
    <source>
        <dbReference type="EMBL" id="MBD1380282.1"/>
    </source>
</evidence>
<evidence type="ECO:0000256" key="1">
    <source>
        <dbReference type="ARBA" id="ARBA00022737"/>
    </source>
</evidence>
<comment type="caution">
    <text evidence="4">The sequence shown here is derived from an EMBL/GenBank/DDBJ whole genome shotgun (WGS) entry which is preliminary data.</text>
</comment>
<gene>
    <name evidence="4" type="ORF">IC621_08570</name>
</gene>
<dbReference type="RefSeq" id="WP_191157763.1">
    <property type="nucleotide sequence ID" value="NZ_JACXAI010000008.1"/>
</dbReference>
<evidence type="ECO:0008006" key="6">
    <source>
        <dbReference type="Google" id="ProtNLM"/>
    </source>
</evidence>
<dbReference type="PANTHER" id="PTHR44943">
    <property type="entry name" value="CELLULOSE SYNTHASE OPERON PROTEIN C"/>
    <property type="match status" value="1"/>
</dbReference>
<reference evidence="4" key="1">
    <citation type="submission" date="2020-09" db="EMBL/GenBank/DDBJ databases">
        <title>A novel bacterium of genus Bacillus, isolated from South China Sea.</title>
        <authorList>
            <person name="Huang H."/>
            <person name="Mo K."/>
            <person name="Hu Y."/>
        </authorList>
    </citation>
    <scope>NUCLEOTIDE SEQUENCE</scope>
    <source>
        <strain evidence="4">IB182487</strain>
    </source>
</reference>
<dbReference type="SUPFAM" id="SSF48452">
    <property type="entry name" value="TPR-like"/>
    <property type="match status" value="2"/>
</dbReference>
<dbReference type="Gene3D" id="1.25.40.10">
    <property type="entry name" value="Tetratricopeptide repeat domain"/>
    <property type="match status" value="2"/>
</dbReference>
<evidence type="ECO:0000256" key="2">
    <source>
        <dbReference type="ARBA" id="ARBA00022803"/>
    </source>
</evidence>
<organism evidence="4 5">
    <name type="scientific">Metabacillus arenae</name>
    <dbReference type="NCBI Taxonomy" id="2771434"/>
    <lineage>
        <taxon>Bacteria</taxon>
        <taxon>Bacillati</taxon>
        <taxon>Bacillota</taxon>
        <taxon>Bacilli</taxon>
        <taxon>Bacillales</taxon>
        <taxon>Bacillaceae</taxon>
        <taxon>Metabacillus</taxon>
    </lineage>
</organism>
<dbReference type="Pfam" id="PF13181">
    <property type="entry name" value="TPR_8"/>
    <property type="match status" value="2"/>
</dbReference>
<dbReference type="InterPro" id="IPR011990">
    <property type="entry name" value="TPR-like_helical_dom_sf"/>
</dbReference>
<dbReference type="Proteomes" id="UP000626844">
    <property type="component" value="Unassembled WGS sequence"/>
</dbReference>
<protein>
    <recommendedName>
        <fullName evidence="6">Tetratricopeptide repeat protein</fullName>
    </recommendedName>
</protein>
<dbReference type="EMBL" id="JACXAI010000008">
    <property type="protein sequence ID" value="MBD1380282.1"/>
    <property type="molecule type" value="Genomic_DNA"/>
</dbReference>
<dbReference type="AlphaFoldDB" id="A0A926RXM0"/>